<sequence>MTRISIITVNYNDKAGLEKTLRSVTSQTLKDFEYVVIDGGSNDGSKELIESYADKIDYWVSEPDKGVYSAMNKGIKAATGEFVLFMNGGDLFYDTLVLENVQKMLVPEYDIFYGDNFKVKDNAKRKKTYPEQLSFSFFYTSSLNHQSTFIRRKLFFDHFLYKENYKIVADWDFFIYTICKQNVPYKYLNCTISEYDFTGISSSEKSRNTIAQEKEASMKMYFPLFVEDYKQVAELNSKRVQQVFHIKNFPVAWKLLKSTISVLLLFIPKMKK</sequence>
<dbReference type="SUPFAM" id="SSF53448">
    <property type="entry name" value="Nucleotide-diphospho-sugar transferases"/>
    <property type="match status" value="1"/>
</dbReference>
<dbReference type="InterPro" id="IPR001173">
    <property type="entry name" value="Glyco_trans_2-like"/>
</dbReference>
<dbReference type="RefSeq" id="WP_023574342.1">
    <property type="nucleotide sequence ID" value="NZ_AVCS01000015.1"/>
</dbReference>
<proteinExistence type="predicted"/>
<dbReference type="Pfam" id="PF00535">
    <property type="entry name" value="Glycos_transf_2"/>
    <property type="match status" value="1"/>
</dbReference>
<protein>
    <submittedName>
        <fullName evidence="2">Glycosyl transferase</fullName>
    </submittedName>
</protein>
<dbReference type="PANTHER" id="PTHR22916">
    <property type="entry name" value="GLYCOSYLTRANSFERASE"/>
    <property type="match status" value="1"/>
</dbReference>
<keyword evidence="2" id="KW-0808">Transferase</keyword>
<dbReference type="eggNOG" id="COG1216">
    <property type="taxonomic scope" value="Bacteria"/>
</dbReference>
<organism evidence="2 3">
    <name type="scientific">Flavobacterium enshiense DK69</name>
    <dbReference type="NCBI Taxonomy" id="1107311"/>
    <lineage>
        <taxon>Bacteria</taxon>
        <taxon>Pseudomonadati</taxon>
        <taxon>Bacteroidota</taxon>
        <taxon>Flavobacteriia</taxon>
        <taxon>Flavobacteriales</taxon>
        <taxon>Flavobacteriaceae</taxon>
        <taxon>Flavobacterium</taxon>
    </lineage>
</organism>
<dbReference type="STRING" id="1107311.Q767_02065"/>
<feature type="domain" description="Glycosyltransferase 2-like" evidence="1">
    <location>
        <begin position="5"/>
        <end position="136"/>
    </location>
</feature>
<evidence type="ECO:0000313" key="2">
    <source>
        <dbReference type="EMBL" id="KGO97401.1"/>
    </source>
</evidence>
<dbReference type="Proteomes" id="UP000030149">
    <property type="component" value="Unassembled WGS sequence"/>
</dbReference>
<dbReference type="PATRIC" id="fig|1107311.3.peg.2340"/>
<dbReference type="Gene3D" id="3.90.550.10">
    <property type="entry name" value="Spore Coat Polysaccharide Biosynthesis Protein SpsA, Chain A"/>
    <property type="match status" value="1"/>
</dbReference>
<dbReference type="OrthoDB" id="9788101at2"/>
<evidence type="ECO:0000259" key="1">
    <source>
        <dbReference type="Pfam" id="PF00535"/>
    </source>
</evidence>
<accession>V6SDA5</accession>
<dbReference type="PANTHER" id="PTHR22916:SF67">
    <property type="entry name" value="COLANIC ACID BIOSYNTHESIS GLYCOSYL TRANSFERASE WCAE-RELATED"/>
    <property type="match status" value="1"/>
</dbReference>
<evidence type="ECO:0000313" key="3">
    <source>
        <dbReference type="Proteomes" id="UP000030149"/>
    </source>
</evidence>
<dbReference type="InterPro" id="IPR029044">
    <property type="entry name" value="Nucleotide-diphossugar_trans"/>
</dbReference>
<dbReference type="AlphaFoldDB" id="V6SDA5"/>
<reference evidence="3" key="1">
    <citation type="submission" date="2013-09" db="EMBL/GenBank/DDBJ databases">
        <authorList>
            <person name="Zeng Z."/>
            <person name="Chen C."/>
        </authorList>
    </citation>
    <scope>NUCLEOTIDE SEQUENCE [LARGE SCALE GENOMIC DNA]</scope>
    <source>
        <strain evidence="3">DK69</strain>
    </source>
</reference>
<keyword evidence="3" id="KW-1185">Reference proteome</keyword>
<comment type="caution">
    <text evidence="2">The sequence shown here is derived from an EMBL/GenBank/DDBJ whole genome shotgun (WGS) entry which is preliminary data.</text>
</comment>
<dbReference type="GO" id="GO:0016758">
    <property type="term" value="F:hexosyltransferase activity"/>
    <property type="evidence" value="ECO:0007669"/>
    <property type="project" value="UniProtKB-ARBA"/>
</dbReference>
<gene>
    <name evidence="2" type="ORF">Q767_02065</name>
</gene>
<dbReference type="EMBL" id="JRLZ01000001">
    <property type="protein sequence ID" value="KGO97401.1"/>
    <property type="molecule type" value="Genomic_DNA"/>
</dbReference>
<reference evidence="2 3" key="2">
    <citation type="journal article" date="2015" name="Stand. Genomic Sci.">
        <title>High quality draft genomic sequence of Flavobacterium enshiense DK69(T) and comparison among Flavobacterium genomes.</title>
        <authorList>
            <person name="Zeng Z."/>
            <person name="Chen C."/>
            <person name="Du H."/>
            <person name="Wang G."/>
            <person name="Li M."/>
        </authorList>
    </citation>
    <scope>NUCLEOTIDE SEQUENCE [LARGE SCALE GENOMIC DNA]</scope>
    <source>
        <strain evidence="2 3">DK69</strain>
    </source>
</reference>
<name>V6SDA5_9FLAO</name>
<dbReference type="CDD" id="cd06433">
    <property type="entry name" value="GT_2_WfgS_like"/>
    <property type="match status" value="1"/>
</dbReference>